<dbReference type="InterPro" id="IPR000409">
    <property type="entry name" value="BEACH_dom"/>
</dbReference>
<gene>
    <name evidence="5" type="ORF">JKP88DRAFT_192519</name>
</gene>
<accession>A0A835ZAD8</accession>
<dbReference type="InterPro" id="IPR023362">
    <property type="entry name" value="PH-BEACH_dom"/>
</dbReference>
<dbReference type="Gene3D" id="2.130.10.10">
    <property type="entry name" value="YVTN repeat-like/Quinoprotein amine dehydrogenase"/>
    <property type="match status" value="2"/>
</dbReference>
<dbReference type="InterPro" id="IPR011047">
    <property type="entry name" value="Quinoprotein_ADH-like_sf"/>
</dbReference>
<keyword evidence="2" id="KW-0677">Repeat</keyword>
<dbReference type="OrthoDB" id="26681at2759"/>
<dbReference type="PANTHER" id="PTHR46108">
    <property type="entry name" value="BLUE CHEESE"/>
    <property type="match status" value="1"/>
</dbReference>
<comment type="caution">
    <text evidence="5">The sequence shown here is derived from an EMBL/GenBank/DDBJ whole genome shotgun (WGS) entry which is preliminary data.</text>
</comment>
<dbReference type="PROSITE" id="PS51783">
    <property type="entry name" value="PH_BEACH"/>
    <property type="match status" value="1"/>
</dbReference>
<keyword evidence="6" id="KW-1185">Reference proteome</keyword>
<protein>
    <submittedName>
        <fullName evidence="5">BEACH domain-containing protein</fullName>
    </submittedName>
</protein>
<evidence type="ECO:0000259" key="3">
    <source>
        <dbReference type="PROSITE" id="PS50197"/>
    </source>
</evidence>
<dbReference type="PROSITE" id="PS50197">
    <property type="entry name" value="BEACH"/>
    <property type="match status" value="1"/>
</dbReference>
<evidence type="ECO:0000313" key="5">
    <source>
        <dbReference type="EMBL" id="KAG5189975.1"/>
    </source>
</evidence>
<evidence type="ECO:0000313" key="6">
    <source>
        <dbReference type="Proteomes" id="UP000664859"/>
    </source>
</evidence>
<organism evidence="5 6">
    <name type="scientific">Tribonema minus</name>
    <dbReference type="NCBI Taxonomy" id="303371"/>
    <lineage>
        <taxon>Eukaryota</taxon>
        <taxon>Sar</taxon>
        <taxon>Stramenopiles</taxon>
        <taxon>Ochrophyta</taxon>
        <taxon>PX clade</taxon>
        <taxon>Xanthophyceae</taxon>
        <taxon>Tribonematales</taxon>
        <taxon>Tribonemataceae</taxon>
        <taxon>Tribonema</taxon>
    </lineage>
</organism>
<dbReference type="EMBL" id="JAFCMP010000041">
    <property type="protein sequence ID" value="KAG5189975.1"/>
    <property type="molecule type" value="Genomic_DNA"/>
</dbReference>
<dbReference type="Pfam" id="PF02138">
    <property type="entry name" value="Beach"/>
    <property type="match status" value="1"/>
</dbReference>
<dbReference type="CDD" id="cd06071">
    <property type="entry name" value="Beach"/>
    <property type="match status" value="1"/>
</dbReference>
<feature type="domain" description="BEACH" evidence="3">
    <location>
        <begin position="36"/>
        <end position="340"/>
    </location>
</feature>
<keyword evidence="1" id="KW-0853">WD repeat</keyword>
<reference evidence="5" key="1">
    <citation type="submission" date="2021-02" db="EMBL/GenBank/DDBJ databases">
        <title>First Annotated Genome of the Yellow-green Alga Tribonema minus.</title>
        <authorList>
            <person name="Mahan K.M."/>
        </authorList>
    </citation>
    <scope>NUCLEOTIDE SEQUENCE</scope>
    <source>
        <strain evidence="5">UTEX B ZZ1240</strain>
    </source>
</reference>
<dbReference type="SMART" id="SM01026">
    <property type="entry name" value="Beach"/>
    <property type="match status" value="1"/>
</dbReference>
<feature type="domain" description="BEACH-type PH" evidence="4">
    <location>
        <begin position="1"/>
        <end position="25"/>
    </location>
</feature>
<dbReference type="PANTHER" id="PTHR46108:SF4">
    <property type="entry name" value="BLUE CHEESE"/>
    <property type="match status" value="1"/>
</dbReference>
<dbReference type="FunFam" id="1.10.1540.10:FF:000001">
    <property type="entry name" value="neurobeachin isoform X1"/>
    <property type="match status" value="1"/>
</dbReference>
<dbReference type="SUPFAM" id="SSF50998">
    <property type="entry name" value="Quinoprotein alcohol dehydrogenase-like"/>
    <property type="match status" value="1"/>
</dbReference>
<evidence type="ECO:0000259" key="4">
    <source>
        <dbReference type="PROSITE" id="PS51783"/>
    </source>
</evidence>
<name>A0A835ZAD8_9STRA</name>
<dbReference type="InterPro" id="IPR036372">
    <property type="entry name" value="BEACH_dom_sf"/>
</dbReference>
<dbReference type="SUPFAM" id="SSF81837">
    <property type="entry name" value="BEACH domain"/>
    <property type="match status" value="1"/>
</dbReference>
<dbReference type="Proteomes" id="UP000664859">
    <property type="component" value="Unassembled WGS sequence"/>
</dbReference>
<proteinExistence type="predicted"/>
<dbReference type="InterPro" id="IPR015943">
    <property type="entry name" value="WD40/YVTN_repeat-like_dom_sf"/>
</dbReference>
<evidence type="ECO:0000256" key="2">
    <source>
        <dbReference type="ARBA" id="ARBA00022737"/>
    </source>
</evidence>
<sequence length="667" mass="71353">MTDGRNFLLTLEDRETREAVYSELMGHVEEEERSQVSAGKFRSPTGMTERWQAGLISNFEYLMHLNTLAGRSYNDLTQYPVFPWVLADYHSDTLDLNNPDSYRDLSKPMGALDPAREESFRERYASMIGGPDDPHATPPFHYGTHYSSAAIVLHYLIRLQPFSGHSVQMQGGQFDHANRLFNSLQQAWLASSGLSARVEHQTTQDIKELIPEFFYLPAFLENRNRYDLGRLADTDIPVDNVVLPPWARGSAREFVRLHRRALESDHVSANLHRWIDLIFGASQRGRAAEAACNVFFYLTYEGAVDLEAIENAAQRTALVQQIHEFGQTPAQLFTLPHPPRLVLPSQLERDQSSSSSSGGSGGAAVGDLWCPPGVAASRDRDGGGPFAAVNAGCVLIPPHCREFLAFGFVDCSLRVCGVGAAEGSGGASDGRVLQTLDLPAGAIGVAAVSSDGRAVLTASASTPLLDASGGSSTALVHVSSLSTRWHVGPVQAIAVSHAFSLAVTVCSTSRWAVLWDLARGKFSRTLLAAPLPGSGPTPLAVDDVTGALVVCAGRTISYLDVNGELLSVACAAAAITAVCVSPSPEWTDGNVVVTGHADGSIHMWAAEAAPEGEAGGRRLQHRGALNLEHHCAVAALHVSADLKRLLSGDVKGSVISYMPPPVGGVPA</sequence>
<dbReference type="InterPro" id="IPR051944">
    <property type="entry name" value="BEACH_domain_protein"/>
</dbReference>
<evidence type="ECO:0000256" key="1">
    <source>
        <dbReference type="ARBA" id="ARBA00022574"/>
    </source>
</evidence>
<dbReference type="Gene3D" id="1.10.1540.10">
    <property type="entry name" value="BEACH domain"/>
    <property type="match status" value="1"/>
</dbReference>
<dbReference type="AlphaFoldDB" id="A0A835ZAD8"/>